<sequence length="30" mass="3166">MPRRSAADRTKGIDLAPWRTVLPVASGVSG</sequence>
<protein>
    <submittedName>
        <fullName evidence="1">Uncharacterized protein</fullName>
    </submittedName>
</protein>
<dbReference type="EMBL" id="RBPX01000093">
    <property type="protein sequence ID" value="RMO69150.1"/>
    <property type="molecule type" value="Genomic_DNA"/>
</dbReference>
<proteinExistence type="predicted"/>
<gene>
    <name evidence="1" type="ORF">ALQ37_102954</name>
</gene>
<organism evidence="1 2">
    <name type="scientific">Pseudomonas syringae pv. aptata</name>
    <dbReference type="NCBI Taxonomy" id="83167"/>
    <lineage>
        <taxon>Bacteria</taxon>
        <taxon>Pseudomonadati</taxon>
        <taxon>Pseudomonadota</taxon>
        <taxon>Gammaproteobacteria</taxon>
        <taxon>Pseudomonadales</taxon>
        <taxon>Pseudomonadaceae</taxon>
        <taxon>Pseudomonas</taxon>
        <taxon>Pseudomonas syringae</taxon>
    </lineage>
</organism>
<reference evidence="1 2" key="1">
    <citation type="submission" date="2018-08" db="EMBL/GenBank/DDBJ databases">
        <title>Recombination of ecologically and evolutionarily significant loci maintains genetic cohesion in the Pseudomonas syringae species complex.</title>
        <authorList>
            <person name="Dillon M."/>
            <person name="Thakur S."/>
            <person name="Almeida R.N.D."/>
            <person name="Weir B.S."/>
            <person name="Guttman D.S."/>
        </authorList>
    </citation>
    <scope>NUCLEOTIDE SEQUENCE [LARGE SCALE GENOMIC DNA]</scope>
    <source>
        <strain evidence="1 2">ICMP 4388</strain>
    </source>
</reference>
<dbReference type="AlphaFoldDB" id="A0A0Q0C563"/>
<comment type="caution">
    <text evidence="1">The sequence shown here is derived from an EMBL/GenBank/DDBJ whole genome shotgun (WGS) entry which is preliminary data.</text>
</comment>
<evidence type="ECO:0000313" key="2">
    <source>
        <dbReference type="Proteomes" id="UP000274541"/>
    </source>
</evidence>
<accession>A0A0Q0C563</accession>
<evidence type="ECO:0000313" key="1">
    <source>
        <dbReference type="EMBL" id="RMO69150.1"/>
    </source>
</evidence>
<dbReference type="Proteomes" id="UP000274541">
    <property type="component" value="Unassembled WGS sequence"/>
</dbReference>
<name>A0A0Q0C563_PSEAP</name>